<gene>
    <name evidence="1" type="ORF">L2X98_26830</name>
</gene>
<organism evidence="1 2">
    <name type="scientific">Microbacterium elymi</name>
    <dbReference type="NCBI Taxonomy" id="2909587"/>
    <lineage>
        <taxon>Bacteria</taxon>
        <taxon>Bacillati</taxon>
        <taxon>Actinomycetota</taxon>
        <taxon>Actinomycetes</taxon>
        <taxon>Micrococcales</taxon>
        <taxon>Microbacteriaceae</taxon>
        <taxon>Microbacterium</taxon>
    </lineage>
</organism>
<dbReference type="EMBL" id="CP091139">
    <property type="protein sequence ID" value="UUT34288.1"/>
    <property type="molecule type" value="Genomic_DNA"/>
</dbReference>
<evidence type="ECO:0000313" key="1">
    <source>
        <dbReference type="EMBL" id="UUT34288.1"/>
    </source>
</evidence>
<sequence>MARAIVGEAEDLVADREPGDLRADLGHDAGEVAALALREVRGPAGVQIAASDRRLARVDAGRAHPHDHLMRSGRRIGDLPHVQNIHVAVPVESHCLHASANLTSLGVFHLGSERYIVDYR</sequence>
<keyword evidence="2" id="KW-1185">Reference proteome</keyword>
<dbReference type="Proteomes" id="UP001054811">
    <property type="component" value="Chromosome"/>
</dbReference>
<accession>A0ABY5NGF0</accession>
<name>A0ABY5NGF0_9MICO</name>
<evidence type="ECO:0000313" key="2">
    <source>
        <dbReference type="Proteomes" id="UP001054811"/>
    </source>
</evidence>
<reference evidence="1" key="1">
    <citation type="submission" date="2022-01" db="EMBL/GenBank/DDBJ databases">
        <title>Microbacterium eymi and Microbacterium rhizovicinus sp. nov., isolated from the rhizospheric soil of Elymus tsukushiensis, a plant native to the Dokdo Islands, Republic of Korea.</title>
        <authorList>
            <person name="Hwang Y.J."/>
        </authorList>
    </citation>
    <scope>NUCLEOTIDE SEQUENCE</scope>
    <source>
        <strain evidence="1">KUDC0405</strain>
    </source>
</reference>
<proteinExistence type="predicted"/>
<protein>
    <submittedName>
        <fullName evidence="1">Uncharacterized protein</fullName>
    </submittedName>
</protein>